<name>A0ABV0WJX7_9TELE</name>
<keyword evidence="3" id="KW-1185">Reference proteome</keyword>
<evidence type="ECO:0000259" key="1">
    <source>
        <dbReference type="PROSITE" id="PS50853"/>
    </source>
</evidence>
<evidence type="ECO:0000313" key="3">
    <source>
        <dbReference type="Proteomes" id="UP001444071"/>
    </source>
</evidence>
<dbReference type="Proteomes" id="UP001444071">
    <property type="component" value="Unassembled WGS sequence"/>
</dbReference>
<organism evidence="2 3">
    <name type="scientific">Xenotaenia resolanae</name>
    <dbReference type="NCBI Taxonomy" id="208358"/>
    <lineage>
        <taxon>Eukaryota</taxon>
        <taxon>Metazoa</taxon>
        <taxon>Chordata</taxon>
        <taxon>Craniata</taxon>
        <taxon>Vertebrata</taxon>
        <taxon>Euteleostomi</taxon>
        <taxon>Actinopterygii</taxon>
        <taxon>Neopterygii</taxon>
        <taxon>Teleostei</taxon>
        <taxon>Neoteleostei</taxon>
        <taxon>Acanthomorphata</taxon>
        <taxon>Ovalentaria</taxon>
        <taxon>Atherinomorphae</taxon>
        <taxon>Cyprinodontiformes</taxon>
        <taxon>Goodeidae</taxon>
        <taxon>Xenotaenia</taxon>
    </lineage>
</organism>
<proteinExistence type="predicted"/>
<dbReference type="InterPro" id="IPR013783">
    <property type="entry name" value="Ig-like_fold"/>
</dbReference>
<feature type="non-terminal residue" evidence="2">
    <location>
        <position position="117"/>
    </location>
</feature>
<protein>
    <recommendedName>
        <fullName evidence="1">Fibronectin type-III domain-containing protein</fullName>
    </recommendedName>
</protein>
<sequence length="117" mass="13079">MAVSFQRLSQGNSTNYPTSDHQVVCDAEDSLMCSIHLNSSRTFAVLVTVNISNVMASTVLLRIPARPVKPSPPVILSHIQTVEAELILSWKEPSDFSGNLLRYEVRYSSQNTPPYWQ</sequence>
<feature type="domain" description="Fibronectin type-III" evidence="1">
    <location>
        <begin position="69"/>
        <end position="117"/>
    </location>
</feature>
<evidence type="ECO:0000313" key="2">
    <source>
        <dbReference type="EMBL" id="MEQ2269716.1"/>
    </source>
</evidence>
<reference evidence="2 3" key="1">
    <citation type="submission" date="2021-06" db="EMBL/GenBank/DDBJ databases">
        <authorList>
            <person name="Palmer J.M."/>
        </authorList>
    </citation>
    <scope>NUCLEOTIDE SEQUENCE [LARGE SCALE GENOMIC DNA]</scope>
    <source>
        <strain evidence="2 3">XR_2019</strain>
        <tissue evidence="2">Muscle</tissue>
    </source>
</reference>
<dbReference type="EMBL" id="JAHRIM010052783">
    <property type="protein sequence ID" value="MEQ2269716.1"/>
    <property type="molecule type" value="Genomic_DNA"/>
</dbReference>
<comment type="caution">
    <text evidence="2">The sequence shown here is derived from an EMBL/GenBank/DDBJ whole genome shotgun (WGS) entry which is preliminary data.</text>
</comment>
<dbReference type="PROSITE" id="PS50853">
    <property type="entry name" value="FN3"/>
    <property type="match status" value="1"/>
</dbReference>
<accession>A0ABV0WJX7</accession>
<dbReference type="SUPFAM" id="SSF49265">
    <property type="entry name" value="Fibronectin type III"/>
    <property type="match status" value="1"/>
</dbReference>
<dbReference type="InterPro" id="IPR003961">
    <property type="entry name" value="FN3_dom"/>
</dbReference>
<dbReference type="CDD" id="cd00063">
    <property type="entry name" value="FN3"/>
    <property type="match status" value="1"/>
</dbReference>
<gene>
    <name evidence="2" type="ORF">XENORESO_008639</name>
</gene>
<dbReference type="InterPro" id="IPR036116">
    <property type="entry name" value="FN3_sf"/>
</dbReference>
<dbReference type="Gene3D" id="2.60.40.10">
    <property type="entry name" value="Immunoglobulins"/>
    <property type="match status" value="1"/>
</dbReference>